<organism evidence="1">
    <name type="scientific">Arundo donax</name>
    <name type="common">Giant reed</name>
    <name type="synonym">Donax arundinaceus</name>
    <dbReference type="NCBI Taxonomy" id="35708"/>
    <lineage>
        <taxon>Eukaryota</taxon>
        <taxon>Viridiplantae</taxon>
        <taxon>Streptophyta</taxon>
        <taxon>Embryophyta</taxon>
        <taxon>Tracheophyta</taxon>
        <taxon>Spermatophyta</taxon>
        <taxon>Magnoliopsida</taxon>
        <taxon>Liliopsida</taxon>
        <taxon>Poales</taxon>
        <taxon>Poaceae</taxon>
        <taxon>PACMAD clade</taxon>
        <taxon>Arundinoideae</taxon>
        <taxon>Arundineae</taxon>
        <taxon>Arundo</taxon>
    </lineage>
</organism>
<reference evidence="1" key="2">
    <citation type="journal article" date="2015" name="Data Brief">
        <title>Shoot transcriptome of the giant reed, Arundo donax.</title>
        <authorList>
            <person name="Barrero R.A."/>
            <person name="Guerrero F.D."/>
            <person name="Moolhuijzen P."/>
            <person name="Goolsby J.A."/>
            <person name="Tidwell J."/>
            <person name="Bellgard S.E."/>
            <person name="Bellgard M.I."/>
        </authorList>
    </citation>
    <scope>NUCLEOTIDE SEQUENCE</scope>
    <source>
        <tissue evidence="1">Shoot tissue taken approximately 20 cm above the soil surface</tissue>
    </source>
</reference>
<proteinExistence type="predicted"/>
<sequence length="23" mass="2742">MELSGLQMNLVFLFHIQLYMLNS</sequence>
<evidence type="ECO:0000313" key="1">
    <source>
        <dbReference type="EMBL" id="JAD54796.1"/>
    </source>
</evidence>
<protein>
    <submittedName>
        <fullName evidence="1">Uncharacterized protein</fullName>
    </submittedName>
</protein>
<dbReference type="EMBL" id="GBRH01243099">
    <property type="protein sequence ID" value="JAD54796.1"/>
    <property type="molecule type" value="Transcribed_RNA"/>
</dbReference>
<name>A0A0A9AUI9_ARUDO</name>
<dbReference type="AlphaFoldDB" id="A0A0A9AUI9"/>
<reference evidence="1" key="1">
    <citation type="submission" date="2014-09" db="EMBL/GenBank/DDBJ databases">
        <authorList>
            <person name="Magalhaes I.L.F."/>
            <person name="Oliveira U."/>
            <person name="Santos F.R."/>
            <person name="Vidigal T.H.D.A."/>
            <person name="Brescovit A.D."/>
            <person name="Santos A.J."/>
        </authorList>
    </citation>
    <scope>NUCLEOTIDE SEQUENCE</scope>
    <source>
        <tissue evidence="1">Shoot tissue taken approximately 20 cm above the soil surface</tissue>
    </source>
</reference>
<accession>A0A0A9AUI9</accession>